<feature type="transmembrane region" description="Helical" evidence="6">
    <location>
        <begin position="661"/>
        <end position="684"/>
    </location>
</feature>
<dbReference type="GO" id="GO:0098703">
    <property type="term" value="P:calcium ion import across plasma membrane"/>
    <property type="evidence" value="ECO:0007669"/>
    <property type="project" value="TreeGrafter"/>
</dbReference>
<reference evidence="8 9" key="1">
    <citation type="submission" date="2018-06" db="EMBL/GenBank/DDBJ databases">
        <title>Comparative genomics reveals the genomic features of Rhizophagus irregularis, R. cerebriforme, R. diaphanum and Gigaspora rosea, and their symbiotic lifestyle signature.</title>
        <authorList>
            <person name="Morin E."/>
            <person name="San Clemente H."/>
            <person name="Chen E.C.H."/>
            <person name="De La Providencia I."/>
            <person name="Hainaut M."/>
            <person name="Kuo A."/>
            <person name="Kohler A."/>
            <person name="Murat C."/>
            <person name="Tang N."/>
            <person name="Roy S."/>
            <person name="Loubradou J."/>
            <person name="Henrissat B."/>
            <person name="Grigoriev I.V."/>
            <person name="Corradi N."/>
            <person name="Roux C."/>
            <person name="Martin F.M."/>
        </authorList>
    </citation>
    <scope>NUCLEOTIDE SEQUENCE [LARGE SCALE GENOMIC DNA]</scope>
    <source>
        <strain evidence="8 9">DAOM 227022</strain>
    </source>
</reference>
<dbReference type="OrthoDB" id="2352140at2759"/>
<dbReference type="Proteomes" id="UP000265703">
    <property type="component" value="Unassembled WGS sequence"/>
</dbReference>
<feature type="transmembrane region" description="Helical" evidence="6">
    <location>
        <begin position="979"/>
        <end position="1002"/>
    </location>
</feature>
<dbReference type="Gene3D" id="2.130.10.10">
    <property type="entry name" value="YVTN repeat-like/Quinoprotein amine dehydrogenase"/>
    <property type="match status" value="1"/>
</dbReference>
<evidence type="ECO:0000256" key="6">
    <source>
        <dbReference type="SAM" id="Phobius"/>
    </source>
</evidence>
<dbReference type="GO" id="GO:0005886">
    <property type="term" value="C:plasma membrane"/>
    <property type="evidence" value="ECO:0007669"/>
    <property type="project" value="TreeGrafter"/>
</dbReference>
<dbReference type="GO" id="GO:0005216">
    <property type="term" value="F:monoatomic ion channel activity"/>
    <property type="evidence" value="ECO:0007669"/>
    <property type="project" value="InterPro"/>
</dbReference>
<keyword evidence="9" id="KW-1185">Reference proteome</keyword>
<evidence type="ECO:0000256" key="4">
    <source>
        <dbReference type="ARBA" id="ARBA00022989"/>
    </source>
</evidence>
<accession>A0A397TBU9</accession>
<dbReference type="PANTHER" id="PTHR10582:SF2">
    <property type="entry name" value="INACTIVE"/>
    <property type="match status" value="1"/>
</dbReference>
<sequence>MSRRNSIYKGDLVIGFENDDYDTKEVIIHQTLHNGKPITMIEVSPNGTYFVTYSEEDKSFVCWNVGYMNDNQLVSEIHHHTIEHDLGGYVVHKICVSDDKKLAYTYFRNLKIIDMINGQEIELDLKFCSIDHFYCTFNLKNEYILHSGVSDKFNERINIIFVYSTQTKNNKWICKRTYKIPKGFELISISKYDKLYLLFSNNYIYEWDLLTEKSIRMFGNDEVIWLTEMIRISSNEKFICLKINDKIIIYSIELKAPIITLDINIIDANIEKKQQVKLSGKMKQIEEVEIPREIIEQTSTEADIIIEEKQQAEPSEIQHQTEKVETPEETILLSLLNGRVCNSIMEYCKKKGVHYLKKNEHQAKSLSKIKLTKYVLGILNGYVMNFSYKISDKCEQLNAYSFNLYVDDINAFLQNDICCPNDDDDDYFTRENDSIRWEIKNTKPYKKLELRVFKKNNGWESGCTRTEEVEVDFEILEINLFKNNDALVKTDIEQKGKLAFQYRCKKEFSKHTLPLPNFLSFELCNQWVSDIIGNKNNLLKYGVELLSFAIKEHNLELIERIYKKCIFYFKEDLRNNKMLLSIITSTIPLLNEYYHEYTLKCSLETNMIIDSPSYNIEHQNNSLHLYSQYLQIDNLTHSILWIKYNNIIGVLHDKIPRFLKIFQYLAIFLTFPILPILSVTFYLLSKYHYINDFNFNNNDYNWFLELIRPQSSPFVKSINGGIYKTWNGEALINFKWNTYGKYYYTIIWISFIALLGCFTAVATAPSQYIDKGTRKQLLITSIILGFIHLSFEIRQFIYNPIKWINDFWNIFDVIAYLLPIITSIKWLQTNDMNDHIIQLLSFSCLFLDIKFLLFFRAFESFGVYFAIIISVAKQIIYFLLVLFIIVISFAHAFYILLFPRSEFSFVNNNDPNNPWTLASTYNQMFENGTINPNPFIVQTPNENTNMFTNFGTALFAMYKFLTGDSSALSNWIYLNNQSLVILIVLFSLLIVVYLMNLFIGLLNMAINKDNNRVSYLLQKAEILAEIELFYLLPYQRRWDAWFPEVIYYYANVDKTREEIKKLVSEGQWDSKEFSELKKDLLEKLKIQDIDTDSQQVLKELEKFQLKTENDLQQVLKKSEKVQSKAEIDLQQVLKELEKIQLKSETDLQQVLKEIQKIQSKTV</sequence>
<keyword evidence="3" id="KW-0677">Repeat</keyword>
<keyword evidence="4 6" id="KW-1133">Transmembrane helix</keyword>
<dbReference type="Gene3D" id="1.10.287.70">
    <property type="match status" value="1"/>
</dbReference>
<evidence type="ECO:0000313" key="8">
    <source>
        <dbReference type="EMBL" id="RIA95733.1"/>
    </source>
</evidence>
<feature type="domain" description="Ion transport" evidence="7">
    <location>
        <begin position="747"/>
        <end position="1012"/>
    </location>
</feature>
<dbReference type="InterPro" id="IPR005821">
    <property type="entry name" value="Ion_trans_dom"/>
</dbReference>
<dbReference type="STRING" id="658196.A0A397TBU9"/>
<feature type="transmembrane region" description="Helical" evidence="6">
    <location>
        <begin position="809"/>
        <end position="827"/>
    </location>
</feature>
<feature type="transmembrane region" description="Helical" evidence="6">
    <location>
        <begin position="875"/>
        <end position="897"/>
    </location>
</feature>
<comment type="subcellular location">
    <subcellularLocation>
        <location evidence="1">Membrane</location>
        <topology evidence="1">Multi-pass membrane protein</topology>
    </subcellularLocation>
</comment>
<evidence type="ECO:0000256" key="3">
    <source>
        <dbReference type="ARBA" id="ARBA00022737"/>
    </source>
</evidence>
<evidence type="ECO:0000259" key="7">
    <source>
        <dbReference type="Pfam" id="PF00520"/>
    </source>
</evidence>
<feature type="transmembrane region" description="Helical" evidence="6">
    <location>
        <begin position="742"/>
        <end position="765"/>
    </location>
</feature>
<proteinExistence type="predicted"/>
<keyword evidence="5 6" id="KW-0472">Membrane</keyword>
<feature type="transmembrane region" description="Helical" evidence="6">
    <location>
        <begin position="777"/>
        <end position="797"/>
    </location>
</feature>
<organism evidence="8 9">
    <name type="scientific">Glomus cerebriforme</name>
    <dbReference type="NCBI Taxonomy" id="658196"/>
    <lineage>
        <taxon>Eukaryota</taxon>
        <taxon>Fungi</taxon>
        <taxon>Fungi incertae sedis</taxon>
        <taxon>Mucoromycota</taxon>
        <taxon>Glomeromycotina</taxon>
        <taxon>Glomeromycetes</taxon>
        <taxon>Glomerales</taxon>
        <taxon>Glomeraceae</taxon>
        <taxon>Glomus</taxon>
    </lineage>
</organism>
<evidence type="ECO:0000256" key="1">
    <source>
        <dbReference type="ARBA" id="ARBA00004141"/>
    </source>
</evidence>
<protein>
    <recommendedName>
        <fullName evidence="7">Ion transport domain-containing protein</fullName>
    </recommendedName>
</protein>
<dbReference type="EMBL" id="QKYT01000056">
    <property type="protein sequence ID" value="RIA95733.1"/>
    <property type="molecule type" value="Genomic_DNA"/>
</dbReference>
<evidence type="ECO:0000256" key="5">
    <source>
        <dbReference type="ARBA" id="ARBA00023136"/>
    </source>
</evidence>
<dbReference type="AlphaFoldDB" id="A0A397TBU9"/>
<dbReference type="SUPFAM" id="SSF50978">
    <property type="entry name" value="WD40 repeat-like"/>
    <property type="match status" value="1"/>
</dbReference>
<dbReference type="InterPro" id="IPR015943">
    <property type="entry name" value="WD40/YVTN_repeat-like_dom_sf"/>
</dbReference>
<dbReference type="InterPro" id="IPR024862">
    <property type="entry name" value="TRPV"/>
</dbReference>
<name>A0A397TBU9_9GLOM</name>
<dbReference type="InterPro" id="IPR036322">
    <property type="entry name" value="WD40_repeat_dom_sf"/>
</dbReference>
<dbReference type="Pfam" id="PF00520">
    <property type="entry name" value="Ion_trans"/>
    <property type="match status" value="1"/>
</dbReference>
<evidence type="ECO:0000313" key="9">
    <source>
        <dbReference type="Proteomes" id="UP000265703"/>
    </source>
</evidence>
<gene>
    <name evidence="8" type="ORF">C1645_816322</name>
</gene>
<dbReference type="PANTHER" id="PTHR10582">
    <property type="entry name" value="TRANSIENT RECEPTOR POTENTIAL ION CHANNEL PROTEIN"/>
    <property type="match status" value="1"/>
</dbReference>
<evidence type="ECO:0000256" key="2">
    <source>
        <dbReference type="ARBA" id="ARBA00022692"/>
    </source>
</evidence>
<feature type="transmembrane region" description="Helical" evidence="6">
    <location>
        <begin position="839"/>
        <end position="869"/>
    </location>
</feature>
<keyword evidence="2 6" id="KW-0812">Transmembrane</keyword>
<comment type="caution">
    <text evidence="8">The sequence shown here is derived from an EMBL/GenBank/DDBJ whole genome shotgun (WGS) entry which is preliminary data.</text>
</comment>